<dbReference type="Proteomes" id="UP000789359">
    <property type="component" value="Unassembled WGS sequence"/>
</dbReference>
<keyword evidence="4 5" id="KW-0472">Membrane</keyword>
<dbReference type="PANTHER" id="PTHR36926:SF1">
    <property type="entry name" value="COLICIN V PRODUCTION PROTEIN"/>
    <property type="match status" value="1"/>
</dbReference>
<evidence type="ECO:0008006" key="8">
    <source>
        <dbReference type="Google" id="ProtNLM"/>
    </source>
</evidence>
<dbReference type="InterPro" id="IPR052719">
    <property type="entry name" value="CvpA-like"/>
</dbReference>
<evidence type="ECO:0000256" key="3">
    <source>
        <dbReference type="ARBA" id="ARBA00022989"/>
    </source>
</evidence>
<reference evidence="6 7" key="1">
    <citation type="submission" date="2020-11" db="EMBL/GenBank/DDBJ databases">
        <authorList>
            <person name="Peeters C."/>
        </authorList>
    </citation>
    <scope>NUCLEOTIDE SEQUENCE [LARGE SCALE GENOMIC DNA]</scope>
    <source>
        <strain evidence="6 7">LMG 8286</strain>
    </source>
</reference>
<protein>
    <recommendedName>
        <fullName evidence="8">CvpA family protein</fullName>
    </recommendedName>
</protein>
<evidence type="ECO:0000256" key="1">
    <source>
        <dbReference type="ARBA" id="ARBA00004141"/>
    </source>
</evidence>
<keyword evidence="2 5" id="KW-0812">Transmembrane</keyword>
<evidence type="ECO:0000256" key="5">
    <source>
        <dbReference type="SAM" id="Phobius"/>
    </source>
</evidence>
<comment type="subcellular location">
    <subcellularLocation>
        <location evidence="1">Membrane</location>
        <topology evidence="1">Multi-pass membrane protein</topology>
    </subcellularLocation>
</comment>
<feature type="transmembrane region" description="Helical" evidence="5">
    <location>
        <begin position="70"/>
        <end position="91"/>
    </location>
</feature>
<evidence type="ECO:0000256" key="2">
    <source>
        <dbReference type="ARBA" id="ARBA00022692"/>
    </source>
</evidence>
<proteinExistence type="predicted"/>
<gene>
    <name evidence="6" type="ORF">LMG8286_01400</name>
</gene>
<feature type="transmembrane region" description="Helical" evidence="5">
    <location>
        <begin position="31"/>
        <end position="50"/>
    </location>
</feature>
<dbReference type="InterPro" id="IPR003825">
    <property type="entry name" value="Colicin-V_CvpA"/>
</dbReference>
<dbReference type="RefSeq" id="WP_230057148.1">
    <property type="nucleotide sequence ID" value="NZ_CAJHOE010000003.1"/>
</dbReference>
<evidence type="ECO:0000256" key="4">
    <source>
        <dbReference type="ARBA" id="ARBA00023136"/>
    </source>
</evidence>
<evidence type="ECO:0000313" key="6">
    <source>
        <dbReference type="EMBL" id="CAD7288569.1"/>
    </source>
</evidence>
<accession>A0ABM8Q6S0</accession>
<feature type="transmembrane region" description="Helical" evidence="5">
    <location>
        <begin position="103"/>
        <end position="127"/>
    </location>
</feature>
<name>A0ABM8Q6S0_9BACT</name>
<keyword evidence="3 5" id="KW-1133">Transmembrane helix</keyword>
<dbReference type="PANTHER" id="PTHR36926">
    <property type="entry name" value="COLICIN V PRODUCTION PROTEIN"/>
    <property type="match status" value="1"/>
</dbReference>
<dbReference type="EMBL" id="CAJHOE010000003">
    <property type="protein sequence ID" value="CAD7288569.1"/>
    <property type="molecule type" value="Genomic_DNA"/>
</dbReference>
<sequence>MQGLMFFDIIVIGAILILGLMGLVRGIITEFAGLVGLIGGLVLASRLSAQAGEFIKSNIYDIQNPSMLDFVSFVGVWIAFWILCVLVGKFLSKLVGASGLGFLDRLGGFVAGSAKVFLTLSAVLAIISNTNLSDEVEEYFKDSKVYPILLKTGKWIANIDVKALKNDVENAIVPLTKEDNKSDEIIKNEDIMIDNNLTLDVNVTKEN</sequence>
<comment type="caution">
    <text evidence="6">The sequence shown here is derived from an EMBL/GenBank/DDBJ whole genome shotgun (WGS) entry which is preliminary data.</text>
</comment>
<feature type="transmembrane region" description="Helical" evidence="5">
    <location>
        <begin position="6"/>
        <end position="24"/>
    </location>
</feature>
<organism evidence="6 7">
    <name type="scientific">Campylobacter suis</name>
    <dbReference type="NCBI Taxonomy" id="2790657"/>
    <lineage>
        <taxon>Bacteria</taxon>
        <taxon>Pseudomonadati</taxon>
        <taxon>Campylobacterota</taxon>
        <taxon>Epsilonproteobacteria</taxon>
        <taxon>Campylobacterales</taxon>
        <taxon>Campylobacteraceae</taxon>
        <taxon>Campylobacter</taxon>
    </lineage>
</organism>
<keyword evidence="7" id="KW-1185">Reference proteome</keyword>
<evidence type="ECO:0000313" key="7">
    <source>
        <dbReference type="Proteomes" id="UP000789359"/>
    </source>
</evidence>
<dbReference type="Pfam" id="PF02674">
    <property type="entry name" value="Colicin_V"/>
    <property type="match status" value="1"/>
</dbReference>